<dbReference type="GO" id="GO:0005794">
    <property type="term" value="C:Golgi apparatus"/>
    <property type="evidence" value="ECO:0007669"/>
    <property type="project" value="TreeGrafter"/>
</dbReference>
<dbReference type="GO" id="GO:0007030">
    <property type="term" value="P:Golgi organization"/>
    <property type="evidence" value="ECO:0007669"/>
    <property type="project" value="TreeGrafter"/>
</dbReference>
<dbReference type="EMBL" id="KV429099">
    <property type="protein sequence ID" value="KZT65847.1"/>
    <property type="molecule type" value="Genomic_DNA"/>
</dbReference>
<dbReference type="Pfam" id="PF05742">
    <property type="entry name" value="TANGO2"/>
    <property type="match status" value="1"/>
</dbReference>
<dbReference type="AlphaFoldDB" id="A0A165MLJ9"/>
<accession>A0A165MLJ9</accession>
<dbReference type="GO" id="GO:0009306">
    <property type="term" value="P:protein secretion"/>
    <property type="evidence" value="ECO:0007669"/>
    <property type="project" value="TreeGrafter"/>
</dbReference>
<reference evidence="1 2" key="1">
    <citation type="journal article" date="2016" name="Mol. Biol. Evol.">
        <title>Comparative Genomics of Early-Diverging Mushroom-Forming Fungi Provides Insights into the Origins of Lignocellulose Decay Capabilities.</title>
        <authorList>
            <person name="Nagy L.G."/>
            <person name="Riley R."/>
            <person name="Tritt A."/>
            <person name="Adam C."/>
            <person name="Daum C."/>
            <person name="Floudas D."/>
            <person name="Sun H."/>
            <person name="Yadav J.S."/>
            <person name="Pangilinan J."/>
            <person name="Larsson K.H."/>
            <person name="Matsuura K."/>
            <person name="Barry K."/>
            <person name="Labutti K."/>
            <person name="Kuo R."/>
            <person name="Ohm R.A."/>
            <person name="Bhattacharya S.S."/>
            <person name="Shirouzu T."/>
            <person name="Yoshinaga Y."/>
            <person name="Martin F.M."/>
            <person name="Grigoriev I.V."/>
            <person name="Hibbett D.S."/>
        </authorList>
    </citation>
    <scope>NUCLEOTIDE SEQUENCE [LARGE SCALE GENOMIC DNA]</scope>
    <source>
        <strain evidence="1 2">L-15889</strain>
    </source>
</reference>
<evidence type="ECO:0000313" key="2">
    <source>
        <dbReference type="Proteomes" id="UP000076727"/>
    </source>
</evidence>
<dbReference type="PANTHER" id="PTHR17985">
    <property type="entry name" value="SER/THR-RICH PROTEIN T10 IN DGCR REGION"/>
    <property type="match status" value="1"/>
</dbReference>
<dbReference type="OrthoDB" id="191601at2759"/>
<dbReference type="InterPro" id="IPR008551">
    <property type="entry name" value="TANGO2"/>
</dbReference>
<sequence>MCVAFWSLEHPAYALILCSNRDEYLSRPTANAHFHSFEPIGRAENQDGKVLSGRDLLAGGTWAGVNRSGRVALLTNITEAPGRYTSSRGELASSFLLSKTPTAPLRDEVDKLIAENGKFAGFNLLLLAPRLEHTEDGRELHFDSAFVTNSGGGGRITARGLSQAEWRCGGLSNGIDCAGAGEWPKVKKGKQALQEVLETTVEGMSESELVERLFEVLTWTCDPAPVERDSLRNTIRIDPIVANWQVSPPSGRKEYYGTRLATVLLIRRDGSACFVERDVWILDPHGDVVKADAKTHQRVFRFQIDLDTSVNRS</sequence>
<dbReference type="Proteomes" id="UP000076727">
    <property type="component" value="Unassembled WGS sequence"/>
</dbReference>
<organism evidence="1 2">
    <name type="scientific">Daedalea quercina L-15889</name>
    <dbReference type="NCBI Taxonomy" id="1314783"/>
    <lineage>
        <taxon>Eukaryota</taxon>
        <taxon>Fungi</taxon>
        <taxon>Dikarya</taxon>
        <taxon>Basidiomycota</taxon>
        <taxon>Agaricomycotina</taxon>
        <taxon>Agaricomycetes</taxon>
        <taxon>Polyporales</taxon>
        <taxon>Fomitopsis</taxon>
    </lineage>
</organism>
<gene>
    <name evidence="1" type="ORF">DAEQUDRAFT_497684</name>
</gene>
<proteinExistence type="predicted"/>
<protein>
    <submittedName>
        <fullName evidence="1">DUF833-domain-containing protein</fullName>
    </submittedName>
</protein>
<evidence type="ECO:0000313" key="1">
    <source>
        <dbReference type="EMBL" id="KZT65847.1"/>
    </source>
</evidence>
<dbReference type="PANTHER" id="PTHR17985:SF8">
    <property type="entry name" value="TRANSPORT AND GOLGI ORGANIZATION PROTEIN 2 HOMOLOG"/>
    <property type="match status" value="1"/>
</dbReference>
<keyword evidence="2" id="KW-1185">Reference proteome</keyword>
<name>A0A165MLJ9_9APHY</name>